<feature type="transmembrane region" description="Helical" evidence="1">
    <location>
        <begin position="39"/>
        <end position="61"/>
    </location>
</feature>
<keyword evidence="1" id="KW-1133">Transmembrane helix</keyword>
<evidence type="ECO:0000313" key="3">
    <source>
        <dbReference type="Proteomes" id="UP001154420"/>
    </source>
</evidence>
<dbReference type="OrthoDB" id="517663at2"/>
<keyword evidence="1" id="KW-0472">Membrane</keyword>
<dbReference type="EMBL" id="QZDT01000103">
    <property type="protein sequence ID" value="NBJ95505.1"/>
    <property type="molecule type" value="Genomic_DNA"/>
</dbReference>
<organism evidence="2 3">
    <name type="scientific">Parablautia muri</name>
    <dbReference type="NCBI Taxonomy" id="2320879"/>
    <lineage>
        <taxon>Bacteria</taxon>
        <taxon>Bacillati</taxon>
        <taxon>Bacillota</taxon>
        <taxon>Clostridia</taxon>
        <taxon>Lachnospirales</taxon>
        <taxon>Lachnospiraceae</taxon>
        <taxon>Parablautia</taxon>
    </lineage>
</organism>
<sequence length="203" mass="23412">MNKKQLSEHIGNIDDRLVEQAENIPNYRQLHHRQTIRRFLTAAAAFVLMACSFSAGAFAFARETVVEVPVEQEMIKLEEINLTLILPDDWKGKYSVEASGQNYIVYHTQVREDVSAGIDAFDGGVLFYIVCYEESMTPEQFIEKGYDFVQYRYLFSTSDKTYILCYPSDVQWNPENSEQETEYLGMEGEIKDIKFVVDNILAD</sequence>
<comment type="caution">
    <text evidence="2">The sequence shown here is derived from an EMBL/GenBank/DDBJ whole genome shotgun (WGS) entry which is preliminary data.</text>
</comment>
<evidence type="ECO:0000313" key="2">
    <source>
        <dbReference type="EMBL" id="NBJ95505.1"/>
    </source>
</evidence>
<accession>A0A9X5BK19</accession>
<evidence type="ECO:0008006" key="4">
    <source>
        <dbReference type="Google" id="ProtNLM"/>
    </source>
</evidence>
<evidence type="ECO:0000256" key="1">
    <source>
        <dbReference type="SAM" id="Phobius"/>
    </source>
</evidence>
<reference evidence="2" key="1">
    <citation type="submission" date="2018-09" db="EMBL/GenBank/DDBJ databases">
        <title>Murine metabolic-syndrome-specific gut microbial biobank.</title>
        <authorList>
            <person name="Liu C."/>
        </authorList>
    </citation>
    <scope>NUCLEOTIDE SEQUENCE</scope>
    <source>
        <strain evidence="2">D42-62</strain>
    </source>
</reference>
<gene>
    <name evidence="2" type="ORF">D5281_24050</name>
</gene>
<protein>
    <recommendedName>
        <fullName evidence="4">DUF4367 domain-containing protein</fullName>
    </recommendedName>
</protein>
<proteinExistence type="predicted"/>
<dbReference type="Proteomes" id="UP001154420">
    <property type="component" value="Unassembled WGS sequence"/>
</dbReference>
<dbReference type="AlphaFoldDB" id="A0A9X5BK19"/>
<keyword evidence="1" id="KW-0812">Transmembrane</keyword>
<name>A0A9X5BK19_9FIRM</name>
<dbReference type="RefSeq" id="WP_004057270.1">
    <property type="nucleotide sequence ID" value="NZ_QZDT01000103.1"/>
</dbReference>
<keyword evidence="3" id="KW-1185">Reference proteome</keyword>